<organism evidence="2 3">
    <name type="scientific">Lasius niger</name>
    <name type="common">Black garden ant</name>
    <dbReference type="NCBI Taxonomy" id="67767"/>
    <lineage>
        <taxon>Eukaryota</taxon>
        <taxon>Metazoa</taxon>
        <taxon>Ecdysozoa</taxon>
        <taxon>Arthropoda</taxon>
        <taxon>Hexapoda</taxon>
        <taxon>Insecta</taxon>
        <taxon>Pterygota</taxon>
        <taxon>Neoptera</taxon>
        <taxon>Endopterygota</taxon>
        <taxon>Hymenoptera</taxon>
        <taxon>Apocrita</taxon>
        <taxon>Aculeata</taxon>
        <taxon>Formicoidea</taxon>
        <taxon>Formicidae</taxon>
        <taxon>Formicinae</taxon>
        <taxon>Lasius</taxon>
        <taxon>Lasius</taxon>
    </lineage>
</organism>
<dbReference type="PaxDb" id="67767-A0A0J7K0T5"/>
<comment type="caution">
    <text evidence="2">The sequence shown here is derived from an EMBL/GenBank/DDBJ whole genome shotgun (WGS) entry which is preliminary data.</text>
</comment>
<evidence type="ECO:0000313" key="3">
    <source>
        <dbReference type="Proteomes" id="UP000036403"/>
    </source>
</evidence>
<proteinExistence type="predicted"/>
<dbReference type="AlphaFoldDB" id="A0A0J7K0T5"/>
<reference evidence="2 3" key="1">
    <citation type="submission" date="2015-04" db="EMBL/GenBank/DDBJ databases">
        <title>Lasius niger genome sequencing.</title>
        <authorList>
            <person name="Konorov E.A."/>
            <person name="Nikitin M.A."/>
            <person name="Kirill M.V."/>
            <person name="Chang P."/>
        </authorList>
    </citation>
    <scope>NUCLEOTIDE SEQUENCE [LARGE SCALE GENOMIC DNA]</scope>
    <source>
        <tissue evidence="2">Whole</tissue>
    </source>
</reference>
<dbReference type="Pfam" id="PF16087">
    <property type="entry name" value="DUF4817"/>
    <property type="match status" value="1"/>
</dbReference>
<dbReference type="Proteomes" id="UP000036403">
    <property type="component" value="Unassembled WGS sequence"/>
</dbReference>
<keyword evidence="3" id="KW-1185">Reference proteome</keyword>
<dbReference type="EMBL" id="LBMM01017970">
    <property type="protein sequence ID" value="KMQ83914.1"/>
    <property type="molecule type" value="Genomic_DNA"/>
</dbReference>
<dbReference type="InterPro" id="IPR032135">
    <property type="entry name" value="DUF4817"/>
</dbReference>
<accession>A0A0J7K0T5</accession>
<feature type="domain" description="DUF4817" evidence="1">
    <location>
        <begin position="3"/>
        <end position="57"/>
    </location>
</feature>
<evidence type="ECO:0000259" key="1">
    <source>
        <dbReference type="Pfam" id="PF16087"/>
    </source>
</evidence>
<evidence type="ECO:0000313" key="2">
    <source>
        <dbReference type="EMBL" id="KMQ83914.1"/>
    </source>
</evidence>
<gene>
    <name evidence="2" type="ORF">RF55_18797</name>
</gene>
<sequence>MYTAEEYTDILITYGMAGENVRAAVRHYAERFSERERHPGYNVFLRCIRRARETGSLLPHCRHAGVPVQCRVIDEERILQAFEKNPGNSVRRVARTLGLS</sequence>
<dbReference type="OrthoDB" id="7554976at2759"/>
<protein>
    <recommendedName>
        <fullName evidence="1">DUF4817 domain-containing protein</fullName>
    </recommendedName>
</protein>
<name>A0A0J7K0T5_LASNI</name>